<comment type="function">
    <text evidence="6">Binds and transfers iron-sulfur (Fe-S) clusters to target apoproteins. Can hydrolyze ATP.</text>
</comment>
<name>A0AAU8CHY4_9EURY</name>
<dbReference type="GO" id="GO:0140663">
    <property type="term" value="F:ATP-dependent FeS chaperone activity"/>
    <property type="evidence" value="ECO:0007669"/>
    <property type="project" value="InterPro"/>
</dbReference>
<dbReference type="HAMAP" id="MF_02040">
    <property type="entry name" value="Mrp_NBP35"/>
    <property type="match status" value="1"/>
</dbReference>
<evidence type="ECO:0000256" key="5">
    <source>
        <dbReference type="ARBA" id="ARBA00023014"/>
    </source>
</evidence>
<dbReference type="InterPro" id="IPR018720">
    <property type="entry name" value="DUF2249"/>
</dbReference>
<dbReference type="InterPro" id="IPR034904">
    <property type="entry name" value="FSCA_dom_sf"/>
</dbReference>
<evidence type="ECO:0000313" key="10">
    <source>
        <dbReference type="EMBL" id="XCF18101.1"/>
    </source>
</evidence>
<dbReference type="GO" id="GO:0005524">
    <property type="term" value="F:ATP binding"/>
    <property type="evidence" value="ECO:0007669"/>
    <property type="project" value="UniProtKB-UniRule"/>
</dbReference>
<dbReference type="Pfam" id="PF10006">
    <property type="entry name" value="DUF2249"/>
    <property type="match status" value="1"/>
</dbReference>
<feature type="domain" description="MIP18 family-like" evidence="8">
    <location>
        <begin position="14"/>
        <end position="85"/>
    </location>
</feature>
<dbReference type="SUPFAM" id="SSF52540">
    <property type="entry name" value="P-loop containing nucleoside triphosphate hydrolases"/>
    <property type="match status" value="1"/>
</dbReference>
<dbReference type="InterPro" id="IPR002744">
    <property type="entry name" value="MIP18-like"/>
</dbReference>
<keyword evidence="5 6" id="KW-0411">Iron-sulfur</keyword>
<keyword evidence="1 6" id="KW-0479">Metal-binding</keyword>
<dbReference type="PANTHER" id="PTHR42961">
    <property type="entry name" value="IRON-SULFUR PROTEIN NUBPL"/>
    <property type="match status" value="1"/>
</dbReference>
<dbReference type="InterPro" id="IPR033756">
    <property type="entry name" value="YlxH/NBP35"/>
</dbReference>
<dbReference type="GO" id="GO:0051539">
    <property type="term" value="F:4 iron, 4 sulfur cluster binding"/>
    <property type="evidence" value="ECO:0007669"/>
    <property type="project" value="TreeGrafter"/>
</dbReference>
<keyword evidence="4 6" id="KW-0408">Iron</keyword>
<comment type="similarity">
    <text evidence="6">Belongs to the Mrp/NBP35 ATP-binding proteins family.</text>
</comment>
<dbReference type="Gene3D" id="3.40.50.300">
    <property type="entry name" value="P-loop containing nucleotide triphosphate hydrolases"/>
    <property type="match status" value="1"/>
</dbReference>
<keyword evidence="3 6" id="KW-0067">ATP-binding</keyword>
<keyword evidence="6" id="KW-0378">Hydrolase</keyword>
<dbReference type="Pfam" id="PF10609">
    <property type="entry name" value="ParA"/>
    <property type="match status" value="1"/>
</dbReference>
<dbReference type="GO" id="GO:0016887">
    <property type="term" value="F:ATP hydrolysis activity"/>
    <property type="evidence" value="ECO:0007669"/>
    <property type="project" value="UniProtKB-UniRule"/>
</dbReference>
<dbReference type="EMBL" id="CP159205">
    <property type="protein sequence ID" value="XCF18101.1"/>
    <property type="molecule type" value="Genomic_DNA"/>
</dbReference>
<evidence type="ECO:0000256" key="1">
    <source>
        <dbReference type="ARBA" id="ARBA00022723"/>
    </source>
</evidence>
<organism evidence="10">
    <name type="scientific">Halobacterium sp. NMX12-1</name>
    <dbReference type="NCBI Taxonomy" id="3166650"/>
    <lineage>
        <taxon>Archaea</taxon>
        <taxon>Methanobacteriati</taxon>
        <taxon>Methanobacteriota</taxon>
        <taxon>Stenosarchaea group</taxon>
        <taxon>Halobacteria</taxon>
        <taxon>Halobacteriales</taxon>
        <taxon>Halobacteriaceae</taxon>
        <taxon>Halobacterium</taxon>
    </lineage>
</organism>
<feature type="domain" description="DUF2249" evidence="9">
    <location>
        <begin position="351"/>
        <end position="421"/>
    </location>
</feature>
<dbReference type="AlphaFoldDB" id="A0AAU8CHY4"/>
<evidence type="ECO:0000256" key="7">
    <source>
        <dbReference type="SAM" id="MobiDB-lite"/>
    </source>
</evidence>
<comment type="subunit">
    <text evidence="6">Homodimer.</text>
</comment>
<dbReference type="Gene3D" id="3.30.300.130">
    <property type="entry name" value="Fe-S cluster assembly (FSCA)"/>
    <property type="match status" value="1"/>
</dbReference>
<evidence type="ECO:0000256" key="3">
    <source>
        <dbReference type="ARBA" id="ARBA00022840"/>
    </source>
</evidence>
<dbReference type="PANTHER" id="PTHR42961:SF2">
    <property type="entry name" value="IRON-SULFUR PROTEIN NUBPL"/>
    <property type="match status" value="1"/>
</dbReference>
<dbReference type="CDD" id="cd02037">
    <property type="entry name" value="Mrp_NBP35"/>
    <property type="match status" value="1"/>
</dbReference>
<comment type="caution">
    <text evidence="6">Lacks conserved residue(s) required for the propagation of feature annotation.</text>
</comment>
<gene>
    <name evidence="10" type="ORF">ABSL23_16420</name>
</gene>
<dbReference type="InterPro" id="IPR044304">
    <property type="entry name" value="NUBPL-like"/>
</dbReference>
<dbReference type="InterPro" id="IPR019591">
    <property type="entry name" value="Mrp/NBP35_ATP-bd"/>
</dbReference>
<evidence type="ECO:0000256" key="4">
    <source>
        <dbReference type="ARBA" id="ARBA00023004"/>
    </source>
</evidence>
<proteinExistence type="inferred from homology"/>
<evidence type="ECO:0000256" key="6">
    <source>
        <dbReference type="HAMAP-Rule" id="MF_02040"/>
    </source>
</evidence>
<feature type="region of interest" description="Disordered" evidence="7">
    <location>
        <begin position="81"/>
        <end position="101"/>
    </location>
</feature>
<dbReference type="RefSeq" id="WP_353635434.1">
    <property type="nucleotide sequence ID" value="NZ_CP159205.1"/>
</dbReference>
<keyword evidence="10" id="KW-0614">Plasmid</keyword>
<sequence length="424" mass="44127">MTLDYPSTPTSDREAQLLAALEGVQRPDTGESLVDAGLVAGVDIEDDRATVAVDPDALAGEDGEALAAASVRAARTVEGIESAHVEPASGGDSETAAPDDTRTTGVEVFDHVVAVASTKGGVGKSTVAVNLACALATDADVGVFDADVYGPNVPTLLDVDAPVHSTDAGNPVPVDAGGVEVMSVGLMADDAPLAWRGAMAHDALADLFADTAWAADDVLVLDLPPGTGDTVLTTLQEVPVDGVVFVTTPFHTSVADTERSLDLFHENDVPVLGVVRNMRSFECPSCGDEHAMFPGEDTGLDAPVLASLPFDRDLQGSPTPGDPPAAFMELASEVADRIESAWEPDVPADAIDLRSVPPDGRRDRVREAVAARTSGDDLVLVSDRDPTPVRSFLADLADVDPEVVAPFEVERATPETWVARTERP</sequence>
<dbReference type="Pfam" id="PF01883">
    <property type="entry name" value="FeS_assembly_P"/>
    <property type="match status" value="1"/>
</dbReference>
<dbReference type="InterPro" id="IPR027417">
    <property type="entry name" value="P-loop_NTPase"/>
</dbReference>
<accession>A0AAU8CHY4</accession>
<dbReference type="GeneID" id="91110768"/>
<dbReference type="SUPFAM" id="SSF117916">
    <property type="entry name" value="Fe-S cluster assembly (FSCA) domain-like"/>
    <property type="match status" value="1"/>
</dbReference>
<reference evidence="10" key="1">
    <citation type="submission" date="2024-06" db="EMBL/GenBank/DDBJ databases">
        <title>Genome Sequence of an extremely halophilic archaeon isolated from Permian era halite, Salado Formation, Carlsbad, New Mexico: Halobacterium sp. strain NMX12-1.</title>
        <authorList>
            <person name="Sotoa L."/>
            <person name="DasSarma P."/>
            <person name="Anton B.P."/>
            <person name="Vincze T."/>
            <person name="Verma I."/>
            <person name="Eralp B."/>
            <person name="Powers D.W."/>
            <person name="Dozier B.L."/>
            <person name="Roberts R.J."/>
            <person name="DasSarma S."/>
        </authorList>
    </citation>
    <scope>NUCLEOTIDE SEQUENCE</scope>
    <source>
        <strain evidence="10">NMX12-1</strain>
        <plasmid evidence="10">pNMX12-1_211</plasmid>
    </source>
</reference>
<protein>
    <recommendedName>
        <fullName evidence="6">Iron-sulfur cluster carrier protein</fullName>
    </recommendedName>
</protein>
<keyword evidence="2 6" id="KW-0547">Nucleotide-binding</keyword>
<evidence type="ECO:0000256" key="2">
    <source>
        <dbReference type="ARBA" id="ARBA00022741"/>
    </source>
</evidence>
<dbReference type="GO" id="GO:0046872">
    <property type="term" value="F:metal ion binding"/>
    <property type="evidence" value="ECO:0007669"/>
    <property type="project" value="UniProtKB-KW"/>
</dbReference>
<evidence type="ECO:0000259" key="8">
    <source>
        <dbReference type="Pfam" id="PF01883"/>
    </source>
</evidence>
<dbReference type="GO" id="GO:0016226">
    <property type="term" value="P:iron-sulfur cluster assembly"/>
    <property type="evidence" value="ECO:0007669"/>
    <property type="project" value="InterPro"/>
</dbReference>
<evidence type="ECO:0000259" key="9">
    <source>
        <dbReference type="Pfam" id="PF10006"/>
    </source>
</evidence>
<geneLocation type="plasmid" evidence="10">
    <name>pNMX12-1_211</name>
</geneLocation>
<dbReference type="KEGG" id="hanx:ABSL23_16420"/>